<name>A0AAD4EDT5_9AGAM</name>
<dbReference type="GeneID" id="64664518"/>
<evidence type="ECO:0000313" key="1">
    <source>
        <dbReference type="EMBL" id="KAG1904297.1"/>
    </source>
</evidence>
<keyword evidence="2" id="KW-1185">Reference proteome</keyword>
<accession>A0AAD4EDT5</accession>
<dbReference type="EMBL" id="JABBWK010000010">
    <property type="protein sequence ID" value="KAG1904297.1"/>
    <property type="molecule type" value="Genomic_DNA"/>
</dbReference>
<dbReference type="Proteomes" id="UP001195769">
    <property type="component" value="Unassembled WGS sequence"/>
</dbReference>
<dbReference type="AlphaFoldDB" id="A0AAD4EDT5"/>
<comment type="caution">
    <text evidence="1">The sequence shown here is derived from an EMBL/GenBank/DDBJ whole genome shotgun (WGS) entry which is preliminary data.</text>
</comment>
<organism evidence="1 2">
    <name type="scientific">Suillus fuscotomentosus</name>
    <dbReference type="NCBI Taxonomy" id="1912939"/>
    <lineage>
        <taxon>Eukaryota</taxon>
        <taxon>Fungi</taxon>
        <taxon>Dikarya</taxon>
        <taxon>Basidiomycota</taxon>
        <taxon>Agaricomycotina</taxon>
        <taxon>Agaricomycetes</taxon>
        <taxon>Agaricomycetidae</taxon>
        <taxon>Boletales</taxon>
        <taxon>Suillineae</taxon>
        <taxon>Suillaceae</taxon>
        <taxon>Suillus</taxon>
    </lineage>
</organism>
<proteinExistence type="predicted"/>
<dbReference type="RefSeq" id="XP_041229872.1">
    <property type="nucleotide sequence ID" value="XM_041370220.1"/>
</dbReference>
<gene>
    <name evidence="1" type="ORF">F5891DRAFT_1275873</name>
</gene>
<sequence>MRKKNTGVAIPEIEWTADVIWQLLTQIELSENRVVLLGKRKKGERTSGDSKVTVYQRMGAAIFPQLHSLNAVAVGERVKRKYEHLTKKYKELARRLRTTGEGIQADTDGNLSDGDNKYFECYVPASGPNETTTSRAQSIWGMYLTLLCIVSEYK</sequence>
<protein>
    <submittedName>
        <fullName evidence="1">Uncharacterized protein</fullName>
    </submittedName>
</protein>
<reference evidence="1" key="1">
    <citation type="journal article" date="2020" name="New Phytol.">
        <title>Comparative genomics reveals dynamic genome evolution in host specialist ectomycorrhizal fungi.</title>
        <authorList>
            <person name="Lofgren L.A."/>
            <person name="Nguyen N.H."/>
            <person name="Vilgalys R."/>
            <person name="Ruytinx J."/>
            <person name="Liao H.L."/>
            <person name="Branco S."/>
            <person name="Kuo A."/>
            <person name="LaButti K."/>
            <person name="Lipzen A."/>
            <person name="Andreopoulos W."/>
            <person name="Pangilinan J."/>
            <person name="Riley R."/>
            <person name="Hundley H."/>
            <person name="Na H."/>
            <person name="Barry K."/>
            <person name="Grigoriev I.V."/>
            <person name="Stajich J.E."/>
            <person name="Kennedy P.G."/>
        </authorList>
    </citation>
    <scope>NUCLEOTIDE SEQUENCE</scope>
    <source>
        <strain evidence="1">FC203</strain>
    </source>
</reference>
<evidence type="ECO:0000313" key="2">
    <source>
        <dbReference type="Proteomes" id="UP001195769"/>
    </source>
</evidence>